<name>A0ABD0LJY7_9CAEN</name>
<proteinExistence type="predicted"/>
<evidence type="ECO:0000313" key="1">
    <source>
        <dbReference type="EMBL" id="KAK7499428.1"/>
    </source>
</evidence>
<dbReference type="Proteomes" id="UP001519460">
    <property type="component" value="Unassembled WGS sequence"/>
</dbReference>
<keyword evidence="2" id="KW-1185">Reference proteome</keyword>
<protein>
    <submittedName>
        <fullName evidence="1">Uncharacterized protein</fullName>
    </submittedName>
</protein>
<accession>A0ABD0LJY7</accession>
<organism evidence="1 2">
    <name type="scientific">Batillaria attramentaria</name>
    <dbReference type="NCBI Taxonomy" id="370345"/>
    <lineage>
        <taxon>Eukaryota</taxon>
        <taxon>Metazoa</taxon>
        <taxon>Spiralia</taxon>
        <taxon>Lophotrochozoa</taxon>
        <taxon>Mollusca</taxon>
        <taxon>Gastropoda</taxon>
        <taxon>Caenogastropoda</taxon>
        <taxon>Sorbeoconcha</taxon>
        <taxon>Cerithioidea</taxon>
        <taxon>Batillariidae</taxon>
        <taxon>Batillaria</taxon>
    </lineage>
</organism>
<dbReference type="EMBL" id="JACVVK020000044">
    <property type="protein sequence ID" value="KAK7499428.1"/>
    <property type="molecule type" value="Genomic_DNA"/>
</dbReference>
<evidence type="ECO:0000313" key="2">
    <source>
        <dbReference type="Proteomes" id="UP001519460"/>
    </source>
</evidence>
<comment type="caution">
    <text evidence="1">The sequence shown here is derived from an EMBL/GenBank/DDBJ whole genome shotgun (WGS) entry which is preliminary data.</text>
</comment>
<dbReference type="AlphaFoldDB" id="A0ABD0LJY7"/>
<sequence length="208" mass="23017">MGQILLSVQLLINFPNGTNFTPCPINHQTFSPYRTKFTQHSISHMNAKNLTQHPHQLSSLLRYTSVTVQPLQCSSRCLASAYVCMCTAHGTNFKHNSHWCTAITSTNWSKAALHNCIQQSLSYSSHSAVLATHPHGFADNLFTGAPQTHVTEHGKHYTSLQVQPGPGCDTITSVQEETNSWQSSLSTPRLCGRLAVSEIQGDELWRSL</sequence>
<reference evidence="1 2" key="1">
    <citation type="journal article" date="2023" name="Sci. Data">
        <title>Genome assembly of the Korean intertidal mud-creeper Batillaria attramentaria.</title>
        <authorList>
            <person name="Patra A.K."/>
            <person name="Ho P.T."/>
            <person name="Jun S."/>
            <person name="Lee S.J."/>
            <person name="Kim Y."/>
            <person name="Won Y.J."/>
        </authorList>
    </citation>
    <scope>NUCLEOTIDE SEQUENCE [LARGE SCALE GENOMIC DNA]</scope>
    <source>
        <strain evidence="1">Wonlab-2016</strain>
    </source>
</reference>
<gene>
    <name evidence="1" type="ORF">BaRGS_00009403</name>
</gene>